<dbReference type="GO" id="GO:0005886">
    <property type="term" value="C:plasma membrane"/>
    <property type="evidence" value="ECO:0007669"/>
    <property type="project" value="TreeGrafter"/>
</dbReference>
<sequence length="671" mass="78202">MEQIKDKVTDLVKEFATSVDEDIEMLDTNGVVLKFASNAPVETVQWICKLIEKPVLSGGAELSLKHYEVDGDEDSQIFIISANSTQLVKAADQFNLMKQTHEGIIKAFRHEERFDFENFEENNVDFFSCSEQQYLIKCMLNNVISDDEEIKHVPGYPKVKVYKSRPVIPRCRAKKIIDVYPLHAHDNLKGLKNKWYSDYTKFTQPLEEIKKYFGESITLYFSFLEYYTKYLIPPAIVGFFHSWFFVWDSTDTDNILFAVMNVIWATVFLELWKRKGASIVHSWGRLDTHTETSTILEKPRAEYKGHPRVSPITGLLEPYYPTWRRRLKMYLVTYPVLVLSLLFAAIGMWFYFEFKEKLMAWNKGSSGGLLNKMLMKIPGVVYASIIFGLNNLYGKLAVIMNDWENHRIQSSYNNHLIVKLVLFYFVNSFLSLFYIAFYLQDMAMLKQHLATLLITQQIIQQVQESVFPYMKFKRHNIKVEKTSVGLVKFKKIRDPKNQVSREGNLPEYSTTFQDYLELFLQFGYVFLFSAVYPLAAFWAVLNNLVEMKTDAFKLCNLHQRPFIQPASSIGAWQIAFEVMSIIAVMTNCALIAMSPSIRSWLSMETNPIHYVICFVAIEHVVILVKIAITYMIPDIPGDIKKVIAKQQYQRNQRIKEKELQELYKRQRLTSE</sequence>
<evidence type="ECO:0000256" key="2">
    <source>
        <dbReference type="ARBA" id="ARBA00009671"/>
    </source>
</evidence>
<keyword evidence="3 6" id="KW-0812">Transmembrane</keyword>
<dbReference type="EnsemblMetazoa" id="CLYHEMT016257.1">
    <property type="protein sequence ID" value="CLYHEMP016257.1"/>
    <property type="gene ID" value="CLYHEMG016257"/>
</dbReference>
<accession>A0A7M5X1D4</accession>
<dbReference type="GeneID" id="136819509"/>
<dbReference type="InterPro" id="IPR007632">
    <property type="entry name" value="Anoctamin"/>
</dbReference>
<dbReference type="GO" id="GO:0005254">
    <property type="term" value="F:chloride channel activity"/>
    <property type="evidence" value="ECO:0007669"/>
    <property type="project" value="TreeGrafter"/>
</dbReference>
<proteinExistence type="inferred from homology"/>
<dbReference type="PANTHER" id="PTHR12308">
    <property type="entry name" value="ANOCTAMIN"/>
    <property type="match status" value="1"/>
</dbReference>
<evidence type="ECO:0000256" key="6">
    <source>
        <dbReference type="RuleBase" id="RU280814"/>
    </source>
</evidence>
<evidence type="ECO:0000313" key="8">
    <source>
        <dbReference type="EnsemblMetazoa" id="CLYHEMP016257.1"/>
    </source>
</evidence>
<dbReference type="OrthoDB" id="296386at2759"/>
<keyword evidence="4 6" id="KW-1133">Transmembrane helix</keyword>
<comment type="caution">
    <text evidence="6">Lacks conserved residue(s) required for the propagation of feature annotation.</text>
</comment>
<comment type="subcellular location">
    <subcellularLocation>
        <location evidence="1 6">Membrane</location>
        <topology evidence="1 6">Multi-pass membrane protein</topology>
    </subcellularLocation>
</comment>
<feature type="transmembrane region" description="Helical" evidence="6">
    <location>
        <begin position="420"/>
        <end position="439"/>
    </location>
</feature>
<evidence type="ECO:0000313" key="9">
    <source>
        <dbReference type="Proteomes" id="UP000594262"/>
    </source>
</evidence>
<evidence type="ECO:0000259" key="7">
    <source>
        <dbReference type="Pfam" id="PF04547"/>
    </source>
</evidence>
<dbReference type="RefSeq" id="XP_066931844.1">
    <property type="nucleotide sequence ID" value="XM_067075743.1"/>
</dbReference>
<reference evidence="8" key="1">
    <citation type="submission" date="2021-01" db="UniProtKB">
        <authorList>
            <consortium name="EnsemblMetazoa"/>
        </authorList>
    </citation>
    <scope>IDENTIFICATION</scope>
</reference>
<feature type="transmembrane region" description="Helical" evidence="6">
    <location>
        <begin position="569"/>
        <end position="593"/>
    </location>
</feature>
<feature type="domain" description="Anoctamin transmembrane" evidence="7">
    <location>
        <begin position="209"/>
        <end position="645"/>
    </location>
</feature>
<protein>
    <recommendedName>
        <fullName evidence="6">Anoctamin</fullName>
    </recommendedName>
</protein>
<dbReference type="AlphaFoldDB" id="A0A7M5X1D4"/>
<keyword evidence="5 6" id="KW-0472">Membrane</keyword>
<evidence type="ECO:0000256" key="1">
    <source>
        <dbReference type="ARBA" id="ARBA00004141"/>
    </source>
</evidence>
<feature type="transmembrane region" description="Helical" evidence="6">
    <location>
        <begin position="608"/>
        <end position="632"/>
    </location>
</feature>
<dbReference type="InterPro" id="IPR049452">
    <property type="entry name" value="Anoctamin_TM"/>
</dbReference>
<evidence type="ECO:0000256" key="3">
    <source>
        <dbReference type="ARBA" id="ARBA00022692"/>
    </source>
</evidence>
<name>A0A7M5X1D4_9CNID</name>
<feature type="transmembrane region" description="Helical" evidence="6">
    <location>
        <begin position="255"/>
        <end position="272"/>
    </location>
</feature>
<dbReference type="Proteomes" id="UP000594262">
    <property type="component" value="Unplaced"/>
</dbReference>
<evidence type="ECO:0000256" key="5">
    <source>
        <dbReference type="ARBA" id="ARBA00023136"/>
    </source>
</evidence>
<evidence type="ECO:0000256" key="4">
    <source>
        <dbReference type="ARBA" id="ARBA00022989"/>
    </source>
</evidence>
<feature type="transmembrane region" description="Helical" evidence="6">
    <location>
        <begin position="331"/>
        <end position="352"/>
    </location>
</feature>
<dbReference type="Pfam" id="PF04547">
    <property type="entry name" value="Anoctamin"/>
    <property type="match status" value="1"/>
</dbReference>
<feature type="transmembrane region" description="Helical" evidence="6">
    <location>
        <begin position="379"/>
        <end position="399"/>
    </location>
</feature>
<keyword evidence="9" id="KW-1185">Reference proteome</keyword>
<organism evidence="8 9">
    <name type="scientific">Clytia hemisphaerica</name>
    <dbReference type="NCBI Taxonomy" id="252671"/>
    <lineage>
        <taxon>Eukaryota</taxon>
        <taxon>Metazoa</taxon>
        <taxon>Cnidaria</taxon>
        <taxon>Hydrozoa</taxon>
        <taxon>Hydroidolina</taxon>
        <taxon>Leptothecata</taxon>
        <taxon>Obeliida</taxon>
        <taxon>Clytiidae</taxon>
        <taxon>Clytia</taxon>
    </lineage>
</organism>
<comment type="similarity">
    <text evidence="2 6">Belongs to the anoctamin family.</text>
</comment>
<dbReference type="PANTHER" id="PTHR12308:SF74">
    <property type="entry name" value="ANOCTAMIN"/>
    <property type="match status" value="1"/>
</dbReference>
<feature type="transmembrane region" description="Helical" evidence="6">
    <location>
        <begin position="518"/>
        <end position="541"/>
    </location>
</feature>